<accession>U9TAF9</accession>
<dbReference type="HOGENOM" id="CLU_2672364_0_0_1"/>
<name>U9TAF9_RHIID</name>
<gene>
    <name evidence="1" type="ORF">GLOINDRAFT_35918</name>
</gene>
<dbReference type="EMBL" id="KI293432">
    <property type="protein sequence ID" value="ESA05139.1"/>
    <property type="molecule type" value="Genomic_DNA"/>
</dbReference>
<evidence type="ECO:0000313" key="1">
    <source>
        <dbReference type="EMBL" id="ESA05139.1"/>
    </source>
</evidence>
<sequence length="75" mass="8958">MVLAPKFTFIRPWLIKKIRYQGIYLICITEYKQHNDLLGFISGKMLTLLPLYNLLKGHRKKTEKYLTLFKSVKKL</sequence>
<organism evidence="1">
    <name type="scientific">Rhizophagus irregularis (strain DAOM 181602 / DAOM 197198 / MUCL 43194)</name>
    <name type="common">Arbuscular mycorrhizal fungus</name>
    <name type="synonym">Glomus intraradices</name>
    <dbReference type="NCBI Taxonomy" id="747089"/>
    <lineage>
        <taxon>Eukaryota</taxon>
        <taxon>Fungi</taxon>
        <taxon>Fungi incertae sedis</taxon>
        <taxon>Mucoromycota</taxon>
        <taxon>Glomeromycotina</taxon>
        <taxon>Glomeromycetes</taxon>
        <taxon>Glomerales</taxon>
        <taxon>Glomeraceae</taxon>
        <taxon>Rhizophagus</taxon>
    </lineage>
</organism>
<proteinExistence type="predicted"/>
<dbReference type="AlphaFoldDB" id="U9TAF9"/>
<reference evidence="1" key="1">
    <citation type="submission" date="2013-07" db="EMBL/GenBank/DDBJ databases">
        <title>The genome of an arbuscular mycorrhizal fungus provides insights into the evolution of the oldest plant symbiosis.</title>
        <authorList>
            <consortium name="DOE Joint Genome Institute"/>
            <person name="Tisserant E."/>
            <person name="Malbreil M."/>
            <person name="Kuo A."/>
            <person name="Kohler A."/>
            <person name="Symeonidi A."/>
            <person name="Balestrini R."/>
            <person name="Charron P."/>
            <person name="Duensing N."/>
            <person name="Frei-dit-Frey N."/>
            <person name="Gianinazzi-Pearson V."/>
            <person name="Gilbert B."/>
            <person name="Handa Y."/>
            <person name="Hijri M."/>
            <person name="Kaul R."/>
            <person name="Kawaguchi M."/>
            <person name="Krajinski F."/>
            <person name="Lammers P."/>
            <person name="Lapierre D."/>
            <person name="Masclaux F.G."/>
            <person name="Murat C."/>
            <person name="Morin E."/>
            <person name="Ndikumana S."/>
            <person name="Pagni M."/>
            <person name="Petitpierre D."/>
            <person name="Requena N."/>
            <person name="Rosikiewicz P."/>
            <person name="Riley R."/>
            <person name="Saito K."/>
            <person name="San Clemente H."/>
            <person name="Shapiro H."/>
            <person name="van Tuinen D."/>
            <person name="Becard G."/>
            <person name="Bonfante P."/>
            <person name="Paszkowski U."/>
            <person name="Shachar-Hill Y."/>
            <person name="Young J.P."/>
            <person name="Sanders I.R."/>
            <person name="Henrissat B."/>
            <person name="Rensing S.A."/>
            <person name="Grigoriev I.V."/>
            <person name="Corradi N."/>
            <person name="Roux C."/>
            <person name="Martin F."/>
        </authorList>
    </citation>
    <scope>NUCLEOTIDE SEQUENCE</scope>
    <source>
        <strain evidence="1">DAOM 197198</strain>
    </source>
</reference>
<protein>
    <submittedName>
        <fullName evidence="1">Uncharacterized protein</fullName>
    </submittedName>
</protein>